<dbReference type="AlphaFoldDB" id="A0AA38VSL7"/>
<keyword evidence="2" id="KW-1133">Transmembrane helix</keyword>
<feature type="transmembrane region" description="Helical" evidence="2">
    <location>
        <begin position="248"/>
        <end position="269"/>
    </location>
</feature>
<evidence type="ECO:0000256" key="2">
    <source>
        <dbReference type="SAM" id="Phobius"/>
    </source>
</evidence>
<sequence length="366" mass="39289">MSTETARSQNPAVLSADPLAASDGPAVSLDAQHDDPKTLTTTKAQRVHNAVSSFVNRPSRRASKIPASVQFPLVVLLSFSLSSVGYSFLNESTRGELATITRAPESSFEVAILALWRILELGVGWFGNLDGYDLASLNILSHGPSIFLVAAFYDISPWTSVACLAIDSLSALGPFVLLRPLSETHVAHPAVPNSEIITDRNIKLSTSLLAGLIYGVTLFVAVKTYLGTTFVLYFEGITRVEPALNTKYGATAAILLVGLLGLAAQSFIFTPVEATPRTVDPKTKRFDPVTATLSDTLRWNLWGFSRKTQVVILRTGLVMLATWVNTYLQCSMTVRGVEPWGAAAYASIWAIAAMITGIALEVVGDA</sequence>
<accession>A0AA38VSL7</accession>
<keyword evidence="4" id="KW-1185">Reference proteome</keyword>
<dbReference type="Proteomes" id="UP001174691">
    <property type="component" value="Unassembled WGS sequence"/>
</dbReference>
<reference evidence="3" key="1">
    <citation type="submission" date="2022-07" db="EMBL/GenBank/DDBJ databases">
        <title>Fungi with potential for degradation of polypropylene.</title>
        <authorList>
            <person name="Gostincar C."/>
        </authorList>
    </citation>
    <scope>NUCLEOTIDE SEQUENCE</scope>
    <source>
        <strain evidence="3">EXF-13287</strain>
    </source>
</reference>
<gene>
    <name evidence="3" type="ORF">NKR19_g5659</name>
</gene>
<evidence type="ECO:0000313" key="3">
    <source>
        <dbReference type="EMBL" id="KAJ9149581.1"/>
    </source>
</evidence>
<feature type="transmembrane region" description="Helical" evidence="2">
    <location>
        <begin position="208"/>
        <end position="228"/>
    </location>
</feature>
<comment type="caution">
    <text evidence="3">The sequence shown here is derived from an EMBL/GenBank/DDBJ whole genome shotgun (WGS) entry which is preliminary data.</text>
</comment>
<evidence type="ECO:0000313" key="4">
    <source>
        <dbReference type="Proteomes" id="UP001174691"/>
    </source>
</evidence>
<protein>
    <submittedName>
        <fullName evidence="3">Uncharacterized protein</fullName>
    </submittedName>
</protein>
<feature type="transmembrane region" description="Helical" evidence="2">
    <location>
        <begin position="311"/>
        <end position="328"/>
    </location>
</feature>
<evidence type="ECO:0000256" key="1">
    <source>
        <dbReference type="SAM" id="MobiDB-lite"/>
    </source>
</evidence>
<feature type="transmembrane region" description="Helical" evidence="2">
    <location>
        <begin position="340"/>
        <end position="363"/>
    </location>
</feature>
<organism evidence="3 4">
    <name type="scientific">Coniochaeta hoffmannii</name>
    <dbReference type="NCBI Taxonomy" id="91930"/>
    <lineage>
        <taxon>Eukaryota</taxon>
        <taxon>Fungi</taxon>
        <taxon>Dikarya</taxon>
        <taxon>Ascomycota</taxon>
        <taxon>Pezizomycotina</taxon>
        <taxon>Sordariomycetes</taxon>
        <taxon>Sordariomycetidae</taxon>
        <taxon>Coniochaetales</taxon>
        <taxon>Coniochaetaceae</taxon>
        <taxon>Coniochaeta</taxon>
    </lineage>
</organism>
<feature type="region of interest" description="Disordered" evidence="1">
    <location>
        <begin position="1"/>
        <end position="34"/>
    </location>
</feature>
<keyword evidence="2" id="KW-0812">Transmembrane</keyword>
<dbReference type="EMBL" id="JANBVN010000079">
    <property type="protein sequence ID" value="KAJ9149581.1"/>
    <property type="molecule type" value="Genomic_DNA"/>
</dbReference>
<keyword evidence="2" id="KW-0472">Membrane</keyword>
<feature type="compositionally biased region" description="Polar residues" evidence="1">
    <location>
        <begin position="1"/>
        <end position="12"/>
    </location>
</feature>
<proteinExistence type="predicted"/>
<name>A0AA38VSL7_9PEZI</name>